<evidence type="ECO:0000313" key="2">
    <source>
        <dbReference type="Proteomes" id="UP000054097"/>
    </source>
</evidence>
<sequence length="52" mass="5851">MWRRHPAIILAYLGGEVFETRQGISNLKVRVSNLLNSITPFITGSSRIRAPL</sequence>
<gene>
    <name evidence="1" type="ORF">M408DRAFT_332437</name>
</gene>
<dbReference type="EMBL" id="KN824340">
    <property type="protein sequence ID" value="KIM23233.1"/>
    <property type="molecule type" value="Genomic_DNA"/>
</dbReference>
<dbReference type="Proteomes" id="UP000054097">
    <property type="component" value="Unassembled WGS sequence"/>
</dbReference>
<evidence type="ECO:0000313" key="1">
    <source>
        <dbReference type="EMBL" id="KIM23233.1"/>
    </source>
</evidence>
<reference evidence="2" key="2">
    <citation type="submission" date="2015-01" db="EMBL/GenBank/DDBJ databases">
        <title>Evolutionary Origins and Diversification of the Mycorrhizal Mutualists.</title>
        <authorList>
            <consortium name="DOE Joint Genome Institute"/>
            <consortium name="Mycorrhizal Genomics Consortium"/>
            <person name="Kohler A."/>
            <person name="Kuo A."/>
            <person name="Nagy L.G."/>
            <person name="Floudas D."/>
            <person name="Copeland A."/>
            <person name="Barry K.W."/>
            <person name="Cichocki N."/>
            <person name="Veneault-Fourrey C."/>
            <person name="LaButti K."/>
            <person name="Lindquist E.A."/>
            <person name="Lipzen A."/>
            <person name="Lundell T."/>
            <person name="Morin E."/>
            <person name="Murat C."/>
            <person name="Riley R."/>
            <person name="Ohm R."/>
            <person name="Sun H."/>
            <person name="Tunlid A."/>
            <person name="Henrissat B."/>
            <person name="Grigoriev I.V."/>
            <person name="Hibbett D.S."/>
            <person name="Martin F."/>
        </authorList>
    </citation>
    <scope>NUCLEOTIDE SEQUENCE [LARGE SCALE GENOMIC DNA]</scope>
    <source>
        <strain evidence="2">MAFF 305830</strain>
    </source>
</reference>
<name>A0A0C2W9Y2_SERVB</name>
<keyword evidence="2" id="KW-1185">Reference proteome</keyword>
<protein>
    <submittedName>
        <fullName evidence="1">Uncharacterized protein</fullName>
    </submittedName>
</protein>
<dbReference type="AlphaFoldDB" id="A0A0C2W9Y2"/>
<proteinExistence type="predicted"/>
<dbReference type="HOGENOM" id="CLU_3088775_0_0_1"/>
<organism evidence="1 2">
    <name type="scientific">Serendipita vermifera MAFF 305830</name>
    <dbReference type="NCBI Taxonomy" id="933852"/>
    <lineage>
        <taxon>Eukaryota</taxon>
        <taxon>Fungi</taxon>
        <taxon>Dikarya</taxon>
        <taxon>Basidiomycota</taxon>
        <taxon>Agaricomycotina</taxon>
        <taxon>Agaricomycetes</taxon>
        <taxon>Sebacinales</taxon>
        <taxon>Serendipitaceae</taxon>
        <taxon>Serendipita</taxon>
    </lineage>
</organism>
<reference evidence="1 2" key="1">
    <citation type="submission" date="2014-04" db="EMBL/GenBank/DDBJ databases">
        <authorList>
            <consortium name="DOE Joint Genome Institute"/>
            <person name="Kuo A."/>
            <person name="Zuccaro A."/>
            <person name="Kohler A."/>
            <person name="Nagy L.G."/>
            <person name="Floudas D."/>
            <person name="Copeland A."/>
            <person name="Barry K.W."/>
            <person name="Cichocki N."/>
            <person name="Veneault-Fourrey C."/>
            <person name="LaButti K."/>
            <person name="Lindquist E.A."/>
            <person name="Lipzen A."/>
            <person name="Lundell T."/>
            <person name="Morin E."/>
            <person name="Murat C."/>
            <person name="Sun H."/>
            <person name="Tunlid A."/>
            <person name="Henrissat B."/>
            <person name="Grigoriev I.V."/>
            <person name="Hibbett D.S."/>
            <person name="Martin F."/>
            <person name="Nordberg H.P."/>
            <person name="Cantor M.N."/>
            <person name="Hua S.X."/>
        </authorList>
    </citation>
    <scope>NUCLEOTIDE SEQUENCE [LARGE SCALE GENOMIC DNA]</scope>
    <source>
        <strain evidence="1 2">MAFF 305830</strain>
    </source>
</reference>
<accession>A0A0C2W9Y2</accession>